<feature type="domain" description="Fringe-like glycosyltransferase" evidence="9">
    <location>
        <begin position="98"/>
        <end position="151"/>
    </location>
</feature>
<evidence type="ECO:0000259" key="9">
    <source>
        <dbReference type="Pfam" id="PF02434"/>
    </source>
</evidence>
<gene>
    <name evidence="10" type="ORF">SPARVUS_LOCUS6704980</name>
</gene>
<comment type="subcellular location">
    <subcellularLocation>
        <location evidence="1">Membrane</location>
        <topology evidence="1">Single-pass type II membrane protein</topology>
    </subcellularLocation>
</comment>
<evidence type="ECO:0000256" key="3">
    <source>
        <dbReference type="ARBA" id="ARBA00022679"/>
    </source>
</evidence>
<dbReference type="Pfam" id="PF02434">
    <property type="entry name" value="Fringe"/>
    <property type="match status" value="1"/>
</dbReference>
<evidence type="ECO:0000256" key="1">
    <source>
        <dbReference type="ARBA" id="ARBA00004606"/>
    </source>
</evidence>
<dbReference type="InterPro" id="IPR003378">
    <property type="entry name" value="Fringe-like_glycosylTrfase"/>
</dbReference>
<evidence type="ECO:0000256" key="6">
    <source>
        <dbReference type="ARBA" id="ARBA00022989"/>
    </source>
</evidence>
<keyword evidence="5" id="KW-0735">Signal-anchor</keyword>
<dbReference type="Gene3D" id="3.90.550.50">
    <property type="match status" value="1"/>
</dbReference>
<proteinExistence type="predicted"/>
<organism evidence="10 11">
    <name type="scientific">Staurois parvus</name>
    <dbReference type="NCBI Taxonomy" id="386267"/>
    <lineage>
        <taxon>Eukaryota</taxon>
        <taxon>Metazoa</taxon>
        <taxon>Chordata</taxon>
        <taxon>Craniata</taxon>
        <taxon>Vertebrata</taxon>
        <taxon>Euteleostomi</taxon>
        <taxon>Amphibia</taxon>
        <taxon>Batrachia</taxon>
        <taxon>Anura</taxon>
        <taxon>Neobatrachia</taxon>
        <taxon>Ranoidea</taxon>
        <taxon>Ranidae</taxon>
        <taxon>Staurois</taxon>
    </lineage>
</organism>
<feature type="transmembrane region" description="Helical" evidence="8">
    <location>
        <begin position="6"/>
        <end position="26"/>
    </location>
</feature>
<protein>
    <recommendedName>
        <fullName evidence="9">Fringe-like glycosyltransferase domain-containing protein</fullName>
    </recommendedName>
</protein>
<keyword evidence="3" id="KW-0808">Transferase</keyword>
<keyword evidence="4 8" id="KW-0812">Transmembrane</keyword>
<evidence type="ECO:0000313" key="11">
    <source>
        <dbReference type="Proteomes" id="UP001162483"/>
    </source>
</evidence>
<reference evidence="10" key="1">
    <citation type="submission" date="2023-05" db="EMBL/GenBank/DDBJ databases">
        <authorList>
            <person name="Stuckert A."/>
        </authorList>
    </citation>
    <scope>NUCLEOTIDE SEQUENCE</scope>
</reference>
<sequence>MKISNIGLTKICFLLSVSVYIIIFLLGSRRQHVLPKPLPVPACNLTCSHSYREPRSEVTRLSTAIQTRSNHSQEWKGDQLKSPVHIGLKDDFRSSKLLQLEDLFIAVKTTKKYHKSRMDLLLQTWISQANKQTFIFTDFEDQELRQRAGKEHQGIRE</sequence>
<evidence type="ECO:0000256" key="4">
    <source>
        <dbReference type="ARBA" id="ARBA00022692"/>
    </source>
</evidence>
<evidence type="ECO:0000256" key="2">
    <source>
        <dbReference type="ARBA" id="ARBA00022676"/>
    </source>
</evidence>
<keyword evidence="2" id="KW-0328">Glycosyltransferase</keyword>
<name>A0ABN9DAA2_9NEOB</name>
<keyword evidence="7 8" id="KW-0472">Membrane</keyword>
<dbReference type="EMBL" id="CATNWA010014171">
    <property type="protein sequence ID" value="CAI9568447.1"/>
    <property type="molecule type" value="Genomic_DNA"/>
</dbReference>
<accession>A0ABN9DAA2</accession>
<comment type="caution">
    <text evidence="10">The sequence shown here is derived from an EMBL/GenBank/DDBJ whole genome shotgun (WGS) entry which is preliminary data.</text>
</comment>
<evidence type="ECO:0000256" key="5">
    <source>
        <dbReference type="ARBA" id="ARBA00022968"/>
    </source>
</evidence>
<dbReference type="Proteomes" id="UP001162483">
    <property type="component" value="Unassembled WGS sequence"/>
</dbReference>
<evidence type="ECO:0000256" key="7">
    <source>
        <dbReference type="ARBA" id="ARBA00023136"/>
    </source>
</evidence>
<keyword evidence="6 8" id="KW-1133">Transmembrane helix</keyword>
<evidence type="ECO:0000256" key="8">
    <source>
        <dbReference type="SAM" id="Phobius"/>
    </source>
</evidence>
<keyword evidence="11" id="KW-1185">Reference proteome</keyword>
<evidence type="ECO:0000313" key="10">
    <source>
        <dbReference type="EMBL" id="CAI9568447.1"/>
    </source>
</evidence>